<gene>
    <name evidence="2" type="ORF">TM448A06313_0007</name>
</gene>
<evidence type="ECO:0000313" key="2">
    <source>
        <dbReference type="EMBL" id="QJA54973.1"/>
    </source>
</evidence>
<name>A0A6H2A449_9ZZZZ</name>
<evidence type="ECO:0000256" key="1">
    <source>
        <dbReference type="SAM" id="Coils"/>
    </source>
</evidence>
<sequence>MKWLVMYIIAQLVYIPCPHREPTPDKFGRVEQNGYYVQTAVLCSETKRTPMQKEFSSLEEAQKFVDEMEAENKKLKGQIVDVNGNQKPYVFTSTLGYFEDIKIIPQQER</sequence>
<feature type="coiled-coil region" evidence="1">
    <location>
        <begin position="58"/>
        <end position="85"/>
    </location>
</feature>
<accession>A0A6H2A449</accession>
<organism evidence="2">
    <name type="scientific">viral metagenome</name>
    <dbReference type="NCBI Taxonomy" id="1070528"/>
    <lineage>
        <taxon>unclassified sequences</taxon>
        <taxon>metagenomes</taxon>
        <taxon>organismal metagenomes</taxon>
    </lineage>
</organism>
<proteinExistence type="predicted"/>
<dbReference type="AlphaFoldDB" id="A0A6H2A449"/>
<reference evidence="2" key="1">
    <citation type="submission" date="2020-03" db="EMBL/GenBank/DDBJ databases">
        <title>The deep terrestrial virosphere.</title>
        <authorList>
            <person name="Holmfeldt K."/>
            <person name="Nilsson E."/>
            <person name="Simone D."/>
            <person name="Lopez-Fernandez M."/>
            <person name="Wu X."/>
            <person name="de Brujin I."/>
            <person name="Lundin D."/>
            <person name="Andersson A."/>
            <person name="Bertilsson S."/>
            <person name="Dopson M."/>
        </authorList>
    </citation>
    <scope>NUCLEOTIDE SEQUENCE</scope>
    <source>
        <strain evidence="2">TM448A06313</strain>
    </source>
</reference>
<dbReference type="EMBL" id="MT144555">
    <property type="protein sequence ID" value="QJA54973.1"/>
    <property type="molecule type" value="Genomic_DNA"/>
</dbReference>
<protein>
    <submittedName>
        <fullName evidence="2">Uncharacterized protein</fullName>
    </submittedName>
</protein>
<keyword evidence="1" id="KW-0175">Coiled coil</keyword>